<dbReference type="EMBL" id="CAKOGP040000447">
    <property type="protein sequence ID" value="CAJ1935306.1"/>
    <property type="molecule type" value="Genomic_DNA"/>
</dbReference>
<sequence length="72" mass="7935">MIEAGGGGGGMSMFKNCLSLVCLPVHSHILSARWNSLMTMGLFGAKIDPNEVCKAKRTYKYQGYQVLYTCTR</sequence>
<evidence type="ECO:0000313" key="1">
    <source>
        <dbReference type="EMBL" id="CAJ1935306.1"/>
    </source>
</evidence>
<reference evidence="1" key="1">
    <citation type="submission" date="2023-08" db="EMBL/GenBank/DDBJ databases">
        <authorList>
            <person name="Audoor S."/>
            <person name="Bilcke G."/>
        </authorList>
    </citation>
    <scope>NUCLEOTIDE SEQUENCE</scope>
</reference>
<proteinExistence type="predicted"/>
<protein>
    <submittedName>
        <fullName evidence="1">Uncharacterized protein</fullName>
    </submittedName>
</protein>
<organism evidence="1 2">
    <name type="scientific">Cylindrotheca closterium</name>
    <dbReference type="NCBI Taxonomy" id="2856"/>
    <lineage>
        <taxon>Eukaryota</taxon>
        <taxon>Sar</taxon>
        <taxon>Stramenopiles</taxon>
        <taxon>Ochrophyta</taxon>
        <taxon>Bacillariophyta</taxon>
        <taxon>Bacillariophyceae</taxon>
        <taxon>Bacillariophycidae</taxon>
        <taxon>Bacillariales</taxon>
        <taxon>Bacillariaceae</taxon>
        <taxon>Cylindrotheca</taxon>
    </lineage>
</organism>
<comment type="caution">
    <text evidence="1">The sequence shown here is derived from an EMBL/GenBank/DDBJ whole genome shotgun (WGS) entry which is preliminary data.</text>
</comment>
<dbReference type="Proteomes" id="UP001295423">
    <property type="component" value="Unassembled WGS sequence"/>
</dbReference>
<evidence type="ECO:0000313" key="2">
    <source>
        <dbReference type="Proteomes" id="UP001295423"/>
    </source>
</evidence>
<accession>A0AAD2CIK2</accession>
<dbReference type="AlphaFoldDB" id="A0AAD2CIK2"/>
<gene>
    <name evidence="1" type="ORF">CYCCA115_LOCUS4641</name>
</gene>
<keyword evidence="2" id="KW-1185">Reference proteome</keyword>
<name>A0AAD2CIK2_9STRA</name>